<dbReference type="EMBL" id="AP002910">
    <property type="protein sequence ID" value="BAD68002.1"/>
    <property type="molecule type" value="Genomic_DNA"/>
</dbReference>
<evidence type="ECO:0000313" key="2">
    <source>
        <dbReference type="EMBL" id="BAD68002.1"/>
    </source>
</evidence>
<evidence type="ECO:0000313" key="4">
    <source>
        <dbReference type="Proteomes" id="UP000000763"/>
    </source>
</evidence>
<name>Q5VP65_ORYSJ</name>
<reference evidence="3" key="1">
    <citation type="journal article" date="2002" name="Nature">
        <title>The genome sequence and structure of rice chromosome 1.</title>
        <authorList>
            <person name="Sasaki T."/>
            <person name="Matsumoto T."/>
            <person name="Yamamoto K."/>
            <person name="Sakata K."/>
            <person name="Baba T."/>
            <person name="Katayose Y."/>
            <person name="Wu J."/>
            <person name="Niimura Y."/>
            <person name="Cheng Z."/>
            <person name="Nagamura Y."/>
            <person name="Antonio B.A."/>
            <person name="Kanamori H."/>
            <person name="Hosokawa S."/>
            <person name="Masukawa M."/>
            <person name="Arikawa K."/>
            <person name="Chiden Y."/>
            <person name="Hayashi M."/>
            <person name="Okamoto M."/>
            <person name="Ando T."/>
            <person name="Aoki H."/>
            <person name="Arita K."/>
            <person name="Hamada M."/>
            <person name="Harada C."/>
            <person name="Hijishita S."/>
            <person name="Honda M."/>
            <person name="Ichikawa Y."/>
            <person name="Idonuma A."/>
            <person name="Iijima M."/>
            <person name="Ikeda M."/>
            <person name="Ikeno M."/>
            <person name="Itoh S."/>
            <person name="Itoh T."/>
            <person name="Itoh Y."/>
            <person name="Itoh Y."/>
            <person name="Iwabuchi A."/>
            <person name="Kamiya K."/>
            <person name="Karasawa W."/>
            <person name="Katagiri S."/>
            <person name="Kikuta A."/>
            <person name="Kobayashi N."/>
            <person name="Kono I."/>
            <person name="Machita K."/>
            <person name="Maehara T."/>
            <person name="Mizuno H."/>
            <person name="Mizubayashi T."/>
            <person name="Mukai Y."/>
            <person name="Nagasaki H."/>
            <person name="Nakashima M."/>
            <person name="Nakama Y."/>
            <person name="Nakamichi Y."/>
            <person name="Nakamura M."/>
            <person name="Namiki N."/>
            <person name="Negishi M."/>
            <person name="Ohta I."/>
            <person name="Ono N."/>
            <person name="Saji S."/>
            <person name="Sakai K."/>
            <person name="Shibata M."/>
            <person name="Shimokawa T."/>
            <person name="Shomura A."/>
            <person name="Song J."/>
            <person name="Takazaki Y."/>
            <person name="Terasawa K."/>
            <person name="Tsuji K."/>
            <person name="Waki K."/>
            <person name="Yamagata H."/>
            <person name="Yamane H."/>
            <person name="Yoshiki S."/>
            <person name="Yoshihara R."/>
            <person name="Yukawa K."/>
            <person name="Zhong H."/>
            <person name="Iwama H."/>
            <person name="Endo T."/>
            <person name="Ito H."/>
            <person name="Hahn J.H."/>
            <person name="Kim H.I."/>
            <person name="Eun M.Y."/>
            <person name="Yano M."/>
            <person name="Jiang J."/>
            <person name="Gojobori T."/>
        </authorList>
    </citation>
    <scope>NUCLEOTIDE SEQUENCE</scope>
</reference>
<feature type="compositionally biased region" description="Basic residues" evidence="1">
    <location>
        <begin position="34"/>
        <end position="49"/>
    </location>
</feature>
<evidence type="ECO:0000313" key="3">
    <source>
        <dbReference type="EMBL" id="BAD68760.1"/>
    </source>
</evidence>
<dbReference type="Proteomes" id="UP000817658">
    <property type="component" value="Chromosome 1"/>
</dbReference>
<dbReference type="Proteomes" id="UP000000763">
    <property type="component" value="Chromosome 1"/>
</dbReference>
<reference evidence="4" key="3">
    <citation type="journal article" date="2008" name="Nucleic Acids Res.">
        <title>The rice annotation project database (RAP-DB): 2008 update.</title>
        <authorList>
            <consortium name="The rice annotation project (RAP)"/>
        </authorList>
    </citation>
    <scope>GENOME REANNOTATION</scope>
    <source>
        <strain evidence="4">cv. Nipponbare</strain>
    </source>
</reference>
<proteinExistence type="predicted"/>
<gene>
    <name evidence="3" type="ORF">P0510C12.44</name>
    <name evidence="2" type="ORF">P0707D10.9</name>
</gene>
<dbReference type="AlphaFoldDB" id="Q5VP65"/>
<organism evidence="3">
    <name type="scientific">Oryza sativa subsp. japonica</name>
    <name type="common">Rice</name>
    <dbReference type="NCBI Taxonomy" id="39947"/>
    <lineage>
        <taxon>Eukaryota</taxon>
        <taxon>Viridiplantae</taxon>
        <taxon>Streptophyta</taxon>
        <taxon>Embryophyta</taxon>
        <taxon>Tracheophyta</taxon>
        <taxon>Spermatophyta</taxon>
        <taxon>Magnoliopsida</taxon>
        <taxon>Liliopsida</taxon>
        <taxon>Poales</taxon>
        <taxon>Poaceae</taxon>
        <taxon>BOP clade</taxon>
        <taxon>Oryzoideae</taxon>
        <taxon>Oryzeae</taxon>
        <taxon>Oryzinae</taxon>
        <taxon>Oryza</taxon>
        <taxon>Oryza sativa</taxon>
    </lineage>
</organism>
<dbReference type="EMBL" id="AP003725">
    <property type="protein sequence ID" value="BAD68760.1"/>
    <property type="molecule type" value="Genomic_DNA"/>
</dbReference>
<accession>Q5VP65</accession>
<protein>
    <submittedName>
        <fullName evidence="3">Uncharacterized protein</fullName>
    </submittedName>
</protein>
<sequence>MERGGDGRSGATGDGEAEWRMRNAERPAGVANGRHGHRRRREGHRRRGARGGGGAVEGLELGEEALGLAVAVAGAAVLATN</sequence>
<evidence type="ECO:0000256" key="1">
    <source>
        <dbReference type="SAM" id="MobiDB-lite"/>
    </source>
</evidence>
<reference evidence="4" key="2">
    <citation type="journal article" date="2005" name="Nature">
        <title>The map-based sequence of the rice genome.</title>
        <authorList>
            <consortium name="International rice genome sequencing project (IRGSP)"/>
            <person name="Matsumoto T."/>
            <person name="Wu J."/>
            <person name="Kanamori H."/>
            <person name="Katayose Y."/>
            <person name="Fujisawa M."/>
            <person name="Namiki N."/>
            <person name="Mizuno H."/>
            <person name="Yamamoto K."/>
            <person name="Antonio B.A."/>
            <person name="Baba T."/>
            <person name="Sakata K."/>
            <person name="Nagamura Y."/>
            <person name="Aoki H."/>
            <person name="Arikawa K."/>
            <person name="Arita K."/>
            <person name="Bito T."/>
            <person name="Chiden Y."/>
            <person name="Fujitsuka N."/>
            <person name="Fukunaka R."/>
            <person name="Hamada M."/>
            <person name="Harada C."/>
            <person name="Hayashi A."/>
            <person name="Hijishita S."/>
            <person name="Honda M."/>
            <person name="Hosokawa S."/>
            <person name="Ichikawa Y."/>
            <person name="Idonuma A."/>
            <person name="Iijima M."/>
            <person name="Ikeda M."/>
            <person name="Ikeno M."/>
            <person name="Ito K."/>
            <person name="Ito S."/>
            <person name="Ito T."/>
            <person name="Ito Y."/>
            <person name="Ito Y."/>
            <person name="Iwabuchi A."/>
            <person name="Kamiya K."/>
            <person name="Karasawa W."/>
            <person name="Kurita K."/>
            <person name="Katagiri S."/>
            <person name="Kikuta A."/>
            <person name="Kobayashi H."/>
            <person name="Kobayashi N."/>
            <person name="Machita K."/>
            <person name="Maehara T."/>
            <person name="Masukawa M."/>
            <person name="Mizubayashi T."/>
            <person name="Mukai Y."/>
            <person name="Nagasaki H."/>
            <person name="Nagata Y."/>
            <person name="Naito S."/>
            <person name="Nakashima M."/>
            <person name="Nakama Y."/>
            <person name="Nakamichi Y."/>
            <person name="Nakamura M."/>
            <person name="Meguro A."/>
            <person name="Negishi M."/>
            <person name="Ohta I."/>
            <person name="Ohta T."/>
            <person name="Okamoto M."/>
            <person name="Ono N."/>
            <person name="Saji S."/>
            <person name="Sakaguchi M."/>
            <person name="Sakai K."/>
            <person name="Shibata M."/>
            <person name="Shimokawa T."/>
            <person name="Song J."/>
            <person name="Takazaki Y."/>
            <person name="Terasawa K."/>
            <person name="Tsugane M."/>
            <person name="Tsuji K."/>
            <person name="Ueda S."/>
            <person name="Waki K."/>
            <person name="Yamagata H."/>
            <person name="Yamamoto M."/>
            <person name="Yamamoto S."/>
            <person name="Yamane H."/>
            <person name="Yoshiki S."/>
            <person name="Yoshihara R."/>
            <person name="Yukawa K."/>
            <person name="Zhong H."/>
            <person name="Yano M."/>
            <person name="Yuan Q."/>
            <person name="Ouyang S."/>
            <person name="Liu J."/>
            <person name="Jones K.M."/>
            <person name="Gansberger K."/>
            <person name="Moffat K."/>
            <person name="Hill J."/>
            <person name="Bera J."/>
            <person name="Fadrosh D."/>
            <person name="Jin S."/>
            <person name="Johri S."/>
            <person name="Kim M."/>
            <person name="Overton L."/>
            <person name="Reardon M."/>
            <person name="Tsitrin T."/>
            <person name="Vuong H."/>
            <person name="Weaver B."/>
            <person name="Ciecko A."/>
            <person name="Tallon L."/>
            <person name="Jackson J."/>
            <person name="Pai G."/>
            <person name="Aken S.V."/>
            <person name="Utterback T."/>
            <person name="Reidmuller S."/>
            <person name="Feldblyum T."/>
            <person name="Hsiao J."/>
            <person name="Zismann V."/>
            <person name="Iobst S."/>
            <person name="de Vazeille A.R."/>
            <person name="Buell C.R."/>
            <person name="Ying K."/>
            <person name="Li Y."/>
            <person name="Lu T."/>
            <person name="Huang Y."/>
            <person name="Zhao Q."/>
            <person name="Feng Q."/>
            <person name="Zhang L."/>
            <person name="Zhu J."/>
            <person name="Weng Q."/>
            <person name="Mu J."/>
            <person name="Lu Y."/>
            <person name="Fan D."/>
            <person name="Liu Y."/>
            <person name="Guan J."/>
            <person name="Zhang Y."/>
            <person name="Yu S."/>
            <person name="Liu X."/>
            <person name="Zhang Y."/>
            <person name="Hong G."/>
            <person name="Han B."/>
            <person name="Choisne N."/>
            <person name="Demange N."/>
            <person name="Orjeda G."/>
            <person name="Samain S."/>
            <person name="Cattolico L."/>
            <person name="Pelletier E."/>
            <person name="Couloux A."/>
            <person name="Segurens B."/>
            <person name="Wincker P."/>
            <person name="D'Hont A."/>
            <person name="Scarpelli C."/>
            <person name="Weissenbach J."/>
            <person name="Salanoubat M."/>
            <person name="Quetier F."/>
            <person name="Yu Y."/>
            <person name="Kim H.R."/>
            <person name="Rambo T."/>
            <person name="Currie J."/>
            <person name="Collura K."/>
            <person name="Luo M."/>
            <person name="Yang T."/>
            <person name="Ammiraju J.S.S."/>
            <person name="Engler F."/>
            <person name="Soderlund C."/>
            <person name="Wing R.A."/>
            <person name="Palmer L.E."/>
            <person name="de la Bastide M."/>
            <person name="Spiegel L."/>
            <person name="Nascimento L."/>
            <person name="Zutavern T."/>
            <person name="O'Shaughnessy A."/>
            <person name="Dike S."/>
            <person name="Dedhia N."/>
            <person name="Preston R."/>
            <person name="Balija V."/>
            <person name="McCombie W.R."/>
            <person name="Chow T."/>
            <person name="Chen H."/>
            <person name="Chung M."/>
            <person name="Chen C."/>
            <person name="Shaw J."/>
            <person name="Wu H."/>
            <person name="Hsiao K."/>
            <person name="Chao Y."/>
            <person name="Chu M."/>
            <person name="Cheng C."/>
            <person name="Hour A."/>
            <person name="Lee P."/>
            <person name="Lin S."/>
            <person name="Lin Y."/>
            <person name="Liou J."/>
            <person name="Liu S."/>
            <person name="Hsing Y."/>
            <person name="Raghuvanshi S."/>
            <person name="Mohanty A."/>
            <person name="Bharti A.K."/>
            <person name="Gaur A."/>
            <person name="Gupta V."/>
            <person name="Kumar D."/>
            <person name="Ravi V."/>
            <person name="Vij S."/>
            <person name="Kapur A."/>
            <person name="Khurana P."/>
            <person name="Khurana P."/>
            <person name="Khurana J.P."/>
            <person name="Tyagi A.K."/>
            <person name="Gaikwad K."/>
            <person name="Singh A."/>
            <person name="Dalal V."/>
            <person name="Srivastava S."/>
            <person name="Dixit A."/>
            <person name="Pal A.K."/>
            <person name="Ghazi I.A."/>
            <person name="Yadav M."/>
            <person name="Pandit A."/>
            <person name="Bhargava A."/>
            <person name="Sureshbabu K."/>
            <person name="Batra K."/>
            <person name="Sharma T.R."/>
            <person name="Mohapatra T."/>
            <person name="Singh N.K."/>
            <person name="Messing J."/>
            <person name="Nelson A.B."/>
            <person name="Fuks G."/>
            <person name="Kavchok S."/>
            <person name="Keizer G."/>
            <person name="Linton E."/>
            <person name="Llaca V."/>
            <person name="Song R."/>
            <person name="Tanyolac B."/>
            <person name="Young S."/>
            <person name="Ho-Il K."/>
            <person name="Hahn J.H."/>
            <person name="Sangsakoo G."/>
            <person name="Vanavichit A."/>
            <person name="de Mattos Luiz.A.T."/>
            <person name="Zimmer P.D."/>
            <person name="Malone G."/>
            <person name="Dellagostin O."/>
            <person name="de Oliveira A.C."/>
            <person name="Bevan M."/>
            <person name="Bancroft I."/>
            <person name="Minx P."/>
            <person name="Cordum H."/>
            <person name="Wilson R."/>
            <person name="Cheng Z."/>
            <person name="Jin W."/>
            <person name="Jiang J."/>
            <person name="Leong S.A."/>
            <person name="Iwama H."/>
            <person name="Gojobori T."/>
            <person name="Itoh T."/>
            <person name="Niimura Y."/>
            <person name="Fujii Y."/>
            <person name="Habara T."/>
            <person name="Sakai H."/>
            <person name="Sato Y."/>
            <person name="Wilson G."/>
            <person name="Kumar K."/>
            <person name="McCouch S."/>
            <person name="Juretic N."/>
            <person name="Hoen D."/>
            <person name="Wright S."/>
            <person name="Bruskiewich R."/>
            <person name="Bureau T."/>
            <person name="Miyao A."/>
            <person name="Hirochika H."/>
            <person name="Nishikawa T."/>
            <person name="Kadowaki K."/>
            <person name="Sugiura M."/>
            <person name="Burr B."/>
            <person name="Sasaki T."/>
        </authorList>
    </citation>
    <scope>NUCLEOTIDE SEQUENCE [LARGE SCALE GENOMIC DNA]</scope>
    <source>
        <strain evidence="4">cv. Nipponbare</strain>
    </source>
</reference>
<feature type="region of interest" description="Disordered" evidence="1">
    <location>
        <begin position="1"/>
        <end position="56"/>
    </location>
</feature>